<protein>
    <recommendedName>
        <fullName evidence="6">G-protein coupled receptors family 1 profile domain-containing protein</fullName>
    </recommendedName>
</protein>
<dbReference type="AlphaFoldDB" id="A0A6A5GY01"/>
<dbReference type="FunFam" id="1.20.1070.10:FF:000472">
    <property type="entry name" value="Protein CBG21053"/>
    <property type="match status" value="1"/>
</dbReference>
<comment type="subcellular location">
    <subcellularLocation>
        <location evidence="1">Membrane</location>
    </subcellularLocation>
</comment>
<evidence type="ECO:0000313" key="8">
    <source>
        <dbReference type="Proteomes" id="UP000483820"/>
    </source>
</evidence>
<gene>
    <name evidence="7" type="ORF">GCK72_015931</name>
</gene>
<feature type="transmembrane region" description="Helical" evidence="5">
    <location>
        <begin position="276"/>
        <end position="296"/>
    </location>
</feature>
<dbReference type="Gene3D" id="1.20.1070.10">
    <property type="entry name" value="Rhodopsin 7-helix transmembrane proteins"/>
    <property type="match status" value="1"/>
</dbReference>
<dbReference type="GeneID" id="9801796"/>
<feature type="domain" description="G-protein coupled receptors family 1 profile" evidence="6">
    <location>
        <begin position="40"/>
        <end position="336"/>
    </location>
</feature>
<evidence type="ECO:0000256" key="4">
    <source>
        <dbReference type="ARBA" id="ARBA00023136"/>
    </source>
</evidence>
<evidence type="ECO:0000256" key="5">
    <source>
        <dbReference type="SAM" id="Phobius"/>
    </source>
</evidence>
<proteinExistence type="predicted"/>
<organism evidence="7 8">
    <name type="scientific">Caenorhabditis remanei</name>
    <name type="common">Caenorhabditis vulgaris</name>
    <dbReference type="NCBI Taxonomy" id="31234"/>
    <lineage>
        <taxon>Eukaryota</taxon>
        <taxon>Metazoa</taxon>
        <taxon>Ecdysozoa</taxon>
        <taxon>Nematoda</taxon>
        <taxon>Chromadorea</taxon>
        <taxon>Rhabditida</taxon>
        <taxon>Rhabditina</taxon>
        <taxon>Rhabditomorpha</taxon>
        <taxon>Rhabditoidea</taxon>
        <taxon>Rhabditidae</taxon>
        <taxon>Peloderinae</taxon>
        <taxon>Caenorhabditis</taxon>
    </lineage>
</organism>
<dbReference type="PANTHER" id="PTHR24224:SF3">
    <property type="entry name" value="G-PROTEIN COUPLED RECEPTORS FAMILY 1 PROFILE DOMAIN-CONTAINING PROTEIN"/>
    <property type="match status" value="1"/>
</dbReference>
<dbReference type="EMBL" id="WUAV01000004">
    <property type="protein sequence ID" value="KAF1759464.1"/>
    <property type="molecule type" value="Genomic_DNA"/>
</dbReference>
<feature type="transmembrane region" description="Helical" evidence="5">
    <location>
        <begin position="192"/>
        <end position="211"/>
    </location>
</feature>
<dbReference type="CTD" id="9801796"/>
<evidence type="ECO:0000313" key="7">
    <source>
        <dbReference type="EMBL" id="KAF1759464.1"/>
    </source>
</evidence>
<sequence>MTPEDPIDSLEAERDAFIKDWTATSQLLYYTVICVSVVTLPALIFMFIVLRKYKKSNYYHFLCSIMAGNFILLATIFSNVISDRNVMLFAGILPGVVVCKLSAFLVNTSSFFVHWAWVAMYLQRFLHVFFPLRAHRAGDKSKEIIGVLFAFSVISQLWTPILITELSVGADESSGTYCAEDPRIFGETTLKYLIFFECFMTFFLPFVLTVITDFSVLFMRNPCTTQNAFTMISADEIVQHQGDHDVTTDEKSPLKIVHKSKIMFDMRRRNEAIRRCLLLATVTLLLNLPNYSLQLIDEFYHFRESNDLSIRRKFVRADAIVYIIYLIQFPTVPLYMYCLKTDFDRTRSKKRSSGRRSTTHSYV</sequence>
<keyword evidence="2 5" id="KW-0812">Transmembrane</keyword>
<dbReference type="InterPro" id="IPR017452">
    <property type="entry name" value="GPCR_Rhodpsn_7TM"/>
</dbReference>
<feature type="transmembrane region" description="Helical" evidence="5">
    <location>
        <begin position="101"/>
        <end position="122"/>
    </location>
</feature>
<feature type="transmembrane region" description="Helical" evidence="5">
    <location>
        <begin position="27"/>
        <end position="49"/>
    </location>
</feature>
<evidence type="ECO:0000256" key="2">
    <source>
        <dbReference type="ARBA" id="ARBA00022692"/>
    </source>
</evidence>
<evidence type="ECO:0000256" key="3">
    <source>
        <dbReference type="ARBA" id="ARBA00022989"/>
    </source>
</evidence>
<feature type="transmembrane region" description="Helical" evidence="5">
    <location>
        <begin position="319"/>
        <end position="339"/>
    </location>
</feature>
<dbReference type="PROSITE" id="PS50262">
    <property type="entry name" value="G_PROTEIN_RECEP_F1_2"/>
    <property type="match status" value="1"/>
</dbReference>
<dbReference type="RefSeq" id="XP_003093070.2">
    <property type="nucleotide sequence ID" value="XM_003093022.2"/>
</dbReference>
<dbReference type="GO" id="GO:0016020">
    <property type="term" value="C:membrane"/>
    <property type="evidence" value="ECO:0007669"/>
    <property type="project" value="UniProtKB-SubCell"/>
</dbReference>
<dbReference type="KEGG" id="crq:GCK72_015931"/>
<comment type="caution">
    <text evidence="7">The sequence shown here is derived from an EMBL/GenBank/DDBJ whole genome shotgun (WGS) entry which is preliminary data.</text>
</comment>
<dbReference type="Pfam" id="PF00001">
    <property type="entry name" value="7tm_1"/>
    <property type="match status" value="1"/>
</dbReference>
<dbReference type="SUPFAM" id="SSF81321">
    <property type="entry name" value="Family A G protein-coupled receptor-like"/>
    <property type="match status" value="1"/>
</dbReference>
<feature type="transmembrane region" description="Helical" evidence="5">
    <location>
        <begin position="61"/>
        <end position="81"/>
    </location>
</feature>
<feature type="transmembrane region" description="Helical" evidence="5">
    <location>
        <begin position="143"/>
        <end position="163"/>
    </location>
</feature>
<name>A0A6A5GY01_CAERE</name>
<dbReference type="Proteomes" id="UP000483820">
    <property type="component" value="Chromosome IV"/>
</dbReference>
<dbReference type="GO" id="GO:0004930">
    <property type="term" value="F:G protein-coupled receptor activity"/>
    <property type="evidence" value="ECO:0007669"/>
    <property type="project" value="InterPro"/>
</dbReference>
<keyword evidence="4 5" id="KW-0472">Membrane</keyword>
<keyword evidence="3 5" id="KW-1133">Transmembrane helix</keyword>
<dbReference type="InterPro" id="IPR000276">
    <property type="entry name" value="GPCR_Rhodpsn"/>
</dbReference>
<accession>A0A6A5GY01</accession>
<reference evidence="7 8" key="1">
    <citation type="submission" date="2019-12" db="EMBL/GenBank/DDBJ databases">
        <title>Chromosome-level assembly of the Caenorhabditis remanei genome.</title>
        <authorList>
            <person name="Teterina A.A."/>
            <person name="Willis J.H."/>
            <person name="Phillips P.C."/>
        </authorList>
    </citation>
    <scope>NUCLEOTIDE SEQUENCE [LARGE SCALE GENOMIC DNA]</scope>
    <source>
        <strain evidence="7 8">PX506</strain>
        <tissue evidence="7">Whole organism</tissue>
    </source>
</reference>
<dbReference type="PANTHER" id="PTHR24224">
    <property type="entry name" value="CARDIOACCELERATORY PEPTIDE RECEPTOR-RELATED"/>
    <property type="match status" value="1"/>
</dbReference>
<evidence type="ECO:0000256" key="1">
    <source>
        <dbReference type="ARBA" id="ARBA00004370"/>
    </source>
</evidence>
<evidence type="ECO:0000259" key="6">
    <source>
        <dbReference type="PROSITE" id="PS50262"/>
    </source>
</evidence>
<dbReference type="InterPro" id="IPR052665">
    <property type="entry name" value="Neuropeptide-GPCR"/>
</dbReference>